<evidence type="ECO:0000313" key="9">
    <source>
        <dbReference type="EMBL" id="CAF3766046.1"/>
    </source>
</evidence>
<name>A0A8S2DTJ9_9BILA</name>
<comment type="similarity">
    <text evidence="1 6">Belongs to the Arg-specific ADP-ribosyltransferase family.</text>
</comment>
<dbReference type="GO" id="GO:0016779">
    <property type="term" value="F:nucleotidyltransferase activity"/>
    <property type="evidence" value="ECO:0007669"/>
    <property type="project" value="UniProtKB-KW"/>
</dbReference>
<dbReference type="EC" id="2.4.2.31" evidence="6"/>
<dbReference type="GO" id="GO:0106274">
    <property type="term" value="F:NAD+-protein-arginine ADP-ribosyltransferase activity"/>
    <property type="evidence" value="ECO:0007669"/>
    <property type="project" value="UniProtKB-EC"/>
</dbReference>
<dbReference type="PROSITE" id="PS51996">
    <property type="entry name" value="TR_MART"/>
    <property type="match status" value="1"/>
</dbReference>
<feature type="region of interest" description="Disordered" evidence="7">
    <location>
        <begin position="1"/>
        <end position="27"/>
    </location>
</feature>
<keyword evidence="6" id="KW-0521">NADP</keyword>
<keyword evidence="2 6" id="KW-0328">Glycosyltransferase</keyword>
<comment type="caution">
    <text evidence="8">The sequence shown here is derived from an EMBL/GenBank/DDBJ whole genome shotgun (WGS) entry which is preliminary data.</text>
</comment>
<evidence type="ECO:0000256" key="3">
    <source>
        <dbReference type="ARBA" id="ARBA00022679"/>
    </source>
</evidence>
<keyword evidence="3 6" id="KW-0808">Transferase</keyword>
<evidence type="ECO:0000256" key="1">
    <source>
        <dbReference type="ARBA" id="ARBA00009558"/>
    </source>
</evidence>
<dbReference type="Gene3D" id="3.90.176.10">
    <property type="entry name" value="Toxin ADP-ribosyltransferase, Chain A, domain 1"/>
    <property type="match status" value="1"/>
</dbReference>
<gene>
    <name evidence="8" type="ORF">OVA965_LOCUS14330</name>
    <name evidence="9" type="ORF">TMI583_LOCUS14333</name>
</gene>
<dbReference type="Pfam" id="PF01129">
    <property type="entry name" value="ART"/>
    <property type="match status" value="1"/>
</dbReference>
<keyword evidence="6" id="KW-0520">NAD</keyword>
<evidence type="ECO:0000313" key="8">
    <source>
        <dbReference type="EMBL" id="CAF0996299.1"/>
    </source>
</evidence>
<evidence type="ECO:0000256" key="6">
    <source>
        <dbReference type="RuleBase" id="RU361228"/>
    </source>
</evidence>
<evidence type="ECO:0000256" key="2">
    <source>
        <dbReference type="ARBA" id="ARBA00022676"/>
    </source>
</evidence>
<proteinExistence type="inferred from homology"/>
<feature type="compositionally biased region" description="Polar residues" evidence="7">
    <location>
        <begin position="10"/>
        <end position="19"/>
    </location>
</feature>
<dbReference type="AlphaFoldDB" id="A0A8S2DTJ9"/>
<dbReference type="InterPro" id="IPR000768">
    <property type="entry name" value="ART"/>
</dbReference>
<accession>A0A8S2DTJ9</accession>
<reference evidence="8" key="1">
    <citation type="submission" date="2021-02" db="EMBL/GenBank/DDBJ databases">
        <authorList>
            <person name="Nowell W R."/>
        </authorList>
    </citation>
    <scope>NUCLEOTIDE SEQUENCE</scope>
</reference>
<dbReference type="EMBL" id="CAJOBA010006204">
    <property type="protein sequence ID" value="CAF3766046.1"/>
    <property type="molecule type" value="Genomic_DNA"/>
</dbReference>
<protein>
    <recommendedName>
        <fullName evidence="6">NAD(P)(+)--arginine ADP-ribosyltransferase</fullName>
        <ecNumber evidence="6">2.4.2.31</ecNumber>
    </recommendedName>
    <alternativeName>
        <fullName evidence="6">Mono(ADP-ribosyl)transferase</fullName>
    </alternativeName>
</protein>
<evidence type="ECO:0000313" key="10">
    <source>
        <dbReference type="Proteomes" id="UP000677228"/>
    </source>
</evidence>
<dbReference type="Proteomes" id="UP000682733">
    <property type="component" value="Unassembled WGS sequence"/>
</dbReference>
<keyword evidence="4" id="KW-0548">Nucleotidyltransferase</keyword>
<dbReference type="SUPFAM" id="SSF56399">
    <property type="entry name" value="ADP-ribosylation"/>
    <property type="match status" value="1"/>
</dbReference>
<evidence type="ECO:0000256" key="7">
    <source>
        <dbReference type="SAM" id="MobiDB-lite"/>
    </source>
</evidence>
<organism evidence="8 10">
    <name type="scientific">Didymodactylos carnosus</name>
    <dbReference type="NCBI Taxonomy" id="1234261"/>
    <lineage>
        <taxon>Eukaryota</taxon>
        <taxon>Metazoa</taxon>
        <taxon>Spiralia</taxon>
        <taxon>Gnathifera</taxon>
        <taxon>Rotifera</taxon>
        <taxon>Eurotatoria</taxon>
        <taxon>Bdelloidea</taxon>
        <taxon>Philodinida</taxon>
        <taxon>Philodinidae</taxon>
        <taxon>Didymodactylos</taxon>
    </lineage>
</organism>
<sequence length="414" mass="48132">MRRDGDAPPTLQNSNLDNAQTETEEENQEQKVILILYDSENGEETKYITDYFNETNQPVLYYNERLVCTTFIHSNQNEKIFLILFYDDDVSTMLKEVHSLNSIDSIFIFCQSKTDDASSLEKEYSKIVGVYTERSKLIKNIEENMHLFGKQSAAFNLYDQAQKATRDLSKDSGSFLFFQLFKDVLLEMPKTVQSKSDMIAKCRQYYRGNKKESENIRLFEETYKPSESIPWYTKESFLYKLVNQALRTEDVEALYTFRFYITDLCVNLAKKFRELKRKQLKQSTSVIKLYRGLQMGVNEIENLKKNVGNLMSTNGYLSTSRARQIAYGFAKKPSNKPNVEAVLFQISVDINVVEKIILADIAEYSAFPEEEEVLFDLGMFGRESRVGQAQNLTKLNFIYIQMKAASKFVRMMQQ</sequence>
<dbReference type="Proteomes" id="UP000677228">
    <property type="component" value="Unassembled WGS sequence"/>
</dbReference>
<evidence type="ECO:0000256" key="4">
    <source>
        <dbReference type="ARBA" id="ARBA00022695"/>
    </source>
</evidence>
<evidence type="ECO:0000256" key="5">
    <source>
        <dbReference type="ARBA" id="ARBA00047597"/>
    </source>
</evidence>
<dbReference type="EMBL" id="CAJNOK010006197">
    <property type="protein sequence ID" value="CAF0996299.1"/>
    <property type="molecule type" value="Genomic_DNA"/>
</dbReference>
<comment type="catalytic activity">
    <reaction evidence="5 6">
        <text>L-arginyl-[protein] + NAD(+) = N(omega)-(ADP-D-ribosyl)-L-arginyl-[protein] + nicotinamide + H(+)</text>
        <dbReference type="Rhea" id="RHEA:19149"/>
        <dbReference type="Rhea" id="RHEA-COMP:10532"/>
        <dbReference type="Rhea" id="RHEA-COMP:15087"/>
        <dbReference type="ChEBI" id="CHEBI:15378"/>
        <dbReference type="ChEBI" id="CHEBI:17154"/>
        <dbReference type="ChEBI" id="CHEBI:29965"/>
        <dbReference type="ChEBI" id="CHEBI:57540"/>
        <dbReference type="ChEBI" id="CHEBI:142554"/>
        <dbReference type="EC" id="2.4.2.31"/>
    </reaction>
</comment>